<dbReference type="Pfam" id="PF09234">
    <property type="entry name" value="DUF1963"/>
    <property type="match status" value="1"/>
</dbReference>
<protein>
    <submittedName>
        <fullName evidence="1">DUF1963 domain-containing protein</fullName>
    </submittedName>
</protein>
<dbReference type="InterPro" id="IPR015315">
    <property type="entry name" value="DUF1963"/>
</dbReference>
<accession>A0ABV8TX14</accession>
<evidence type="ECO:0000313" key="1">
    <source>
        <dbReference type="EMBL" id="MFC4334973.1"/>
    </source>
</evidence>
<gene>
    <name evidence="1" type="ORF">ACFPET_07165</name>
</gene>
<proteinExistence type="predicted"/>
<dbReference type="PANTHER" id="PTHR36436">
    <property type="entry name" value="SLL5081 PROTEIN"/>
    <property type="match status" value="1"/>
</dbReference>
<sequence length="265" mass="28758">MTHSPIHIAMNDKLSPDVREAVSKLVRPAIRLKHAEDGDTVVGQLGGGALLPDDFTWPRNDYGPYYHLGSFDLSLLPETDLRLPRSGRLVFFGDPEGTDGSVHYLGPDVELAETPPPGDFVSWGPHPHRSPVAAGLVDTLKLGYDFAAGDLAGPFERDEDAVDDELQDLADATGTIAPQSHRIGGYADEIQGGRDMGALPDDEGAASALSRPPAEDDGYVLLAQFDSDADAGFGWGDMGIFYFFIGFDDLRARRFEKAEGYWECF</sequence>
<dbReference type="EMBL" id="JBHSDK010000010">
    <property type="protein sequence ID" value="MFC4334973.1"/>
    <property type="molecule type" value="Genomic_DNA"/>
</dbReference>
<dbReference type="SUPFAM" id="SSF103032">
    <property type="entry name" value="Hypothetical protein YwqG"/>
    <property type="match status" value="1"/>
</dbReference>
<reference evidence="2" key="1">
    <citation type="journal article" date="2019" name="Int. J. Syst. Evol. Microbiol.">
        <title>The Global Catalogue of Microorganisms (GCM) 10K type strain sequencing project: providing services to taxonomists for standard genome sequencing and annotation.</title>
        <authorList>
            <consortium name="The Broad Institute Genomics Platform"/>
            <consortium name="The Broad Institute Genome Sequencing Center for Infectious Disease"/>
            <person name="Wu L."/>
            <person name="Ma J."/>
        </authorList>
    </citation>
    <scope>NUCLEOTIDE SEQUENCE [LARGE SCALE GENOMIC DNA]</scope>
    <source>
        <strain evidence="2">IBRC-M 10908</strain>
    </source>
</reference>
<dbReference type="PANTHER" id="PTHR36436:SF6">
    <property type="entry name" value="SLL5081 PROTEIN"/>
    <property type="match status" value="1"/>
</dbReference>
<dbReference type="RefSeq" id="WP_380619186.1">
    <property type="nucleotide sequence ID" value="NZ_JBHSDK010000010.1"/>
</dbReference>
<name>A0ABV8TX14_9ACTN</name>
<keyword evidence="2" id="KW-1185">Reference proteome</keyword>
<dbReference type="Gene3D" id="2.30.320.10">
    <property type="entry name" value="YwqG-like"/>
    <property type="match status" value="1"/>
</dbReference>
<organism evidence="1 2">
    <name type="scientific">Salininema proteolyticum</name>
    <dbReference type="NCBI Taxonomy" id="1607685"/>
    <lineage>
        <taxon>Bacteria</taxon>
        <taxon>Bacillati</taxon>
        <taxon>Actinomycetota</taxon>
        <taxon>Actinomycetes</taxon>
        <taxon>Glycomycetales</taxon>
        <taxon>Glycomycetaceae</taxon>
        <taxon>Salininema</taxon>
    </lineage>
</organism>
<comment type="caution">
    <text evidence="1">The sequence shown here is derived from an EMBL/GenBank/DDBJ whole genome shotgun (WGS) entry which is preliminary data.</text>
</comment>
<dbReference type="Proteomes" id="UP001595823">
    <property type="component" value="Unassembled WGS sequence"/>
</dbReference>
<evidence type="ECO:0000313" key="2">
    <source>
        <dbReference type="Proteomes" id="UP001595823"/>
    </source>
</evidence>
<dbReference type="InterPro" id="IPR035948">
    <property type="entry name" value="YwqG-like_sf"/>
</dbReference>